<evidence type="ECO:0000256" key="2">
    <source>
        <dbReference type="ARBA" id="ARBA00022692"/>
    </source>
</evidence>
<dbReference type="CDD" id="cd17393">
    <property type="entry name" value="MFS_MosC_like"/>
    <property type="match status" value="1"/>
</dbReference>
<dbReference type="InterPro" id="IPR020846">
    <property type="entry name" value="MFS_dom"/>
</dbReference>
<protein>
    <submittedName>
        <fullName evidence="7">MFS transporter</fullName>
    </submittedName>
</protein>
<feature type="transmembrane region" description="Helical" evidence="5">
    <location>
        <begin position="223"/>
        <end position="241"/>
    </location>
</feature>
<dbReference type="EMBL" id="CP031264">
    <property type="protein sequence ID" value="AXI80843.1"/>
    <property type="molecule type" value="Genomic_DNA"/>
</dbReference>
<evidence type="ECO:0000313" key="8">
    <source>
        <dbReference type="Proteomes" id="UP000249340"/>
    </source>
</evidence>
<feature type="transmembrane region" description="Helical" evidence="5">
    <location>
        <begin position="21"/>
        <end position="41"/>
    </location>
</feature>
<dbReference type="Gene3D" id="1.20.1250.20">
    <property type="entry name" value="MFS general substrate transporter like domains"/>
    <property type="match status" value="2"/>
</dbReference>
<organism evidence="7 8">
    <name type="scientific">Peterkaempfera bronchialis</name>
    <dbReference type="NCBI Taxonomy" id="2126346"/>
    <lineage>
        <taxon>Bacteria</taxon>
        <taxon>Bacillati</taxon>
        <taxon>Actinomycetota</taxon>
        <taxon>Actinomycetes</taxon>
        <taxon>Kitasatosporales</taxon>
        <taxon>Streptomycetaceae</taxon>
        <taxon>Peterkaempfera</taxon>
    </lineage>
</organism>
<dbReference type="KEGG" id="stri:C7M71_029165"/>
<dbReference type="GO" id="GO:0022857">
    <property type="term" value="F:transmembrane transporter activity"/>
    <property type="evidence" value="ECO:0007669"/>
    <property type="project" value="InterPro"/>
</dbReference>
<dbReference type="OrthoDB" id="151222at2"/>
<evidence type="ECO:0000256" key="5">
    <source>
        <dbReference type="SAM" id="Phobius"/>
    </source>
</evidence>
<keyword evidence="3 5" id="KW-1133">Transmembrane helix</keyword>
<reference evidence="8" key="1">
    <citation type="submission" date="2018-07" db="EMBL/GenBank/DDBJ databases">
        <title>Streptacidiphilus bronchialis DSM 106435 chromosome.</title>
        <authorList>
            <person name="Batra D."/>
            <person name="Gulvik C.A."/>
        </authorList>
    </citation>
    <scope>NUCLEOTIDE SEQUENCE [LARGE SCALE GENOMIC DNA]</scope>
    <source>
        <strain evidence="8">DSM 106435</strain>
    </source>
</reference>
<dbReference type="AlphaFoldDB" id="A0A345T4D8"/>
<name>A0A345T4D8_9ACTN</name>
<feature type="domain" description="Major facilitator superfamily (MFS) profile" evidence="6">
    <location>
        <begin position="17"/>
        <end position="401"/>
    </location>
</feature>
<keyword evidence="4 5" id="KW-0472">Membrane</keyword>
<evidence type="ECO:0000256" key="3">
    <source>
        <dbReference type="ARBA" id="ARBA00022989"/>
    </source>
</evidence>
<dbReference type="InterPro" id="IPR036259">
    <property type="entry name" value="MFS_trans_sf"/>
</dbReference>
<evidence type="ECO:0000256" key="1">
    <source>
        <dbReference type="ARBA" id="ARBA00004651"/>
    </source>
</evidence>
<gene>
    <name evidence="7" type="ORF">C7M71_029165</name>
</gene>
<dbReference type="SUPFAM" id="SSF103473">
    <property type="entry name" value="MFS general substrate transporter"/>
    <property type="match status" value="1"/>
</dbReference>
<dbReference type="PANTHER" id="PTHR23514:SF13">
    <property type="entry name" value="INNER MEMBRANE PROTEIN YBJJ"/>
    <property type="match status" value="1"/>
</dbReference>
<dbReference type="GO" id="GO:0005886">
    <property type="term" value="C:plasma membrane"/>
    <property type="evidence" value="ECO:0007669"/>
    <property type="project" value="UniProtKB-SubCell"/>
</dbReference>
<evidence type="ECO:0000313" key="7">
    <source>
        <dbReference type="EMBL" id="AXI80843.1"/>
    </source>
</evidence>
<comment type="subcellular location">
    <subcellularLocation>
        <location evidence="1">Cell membrane</location>
        <topology evidence="1">Multi-pass membrane protein</topology>
    </subcellularLocation>
</comment>
<feature type="transmembrane region" description="Helical" evidence="5">
    <location>
        <begin position="142"/>
        <end position="164"/>
    </location>
</feature>
<feature type="transmembrane region" description="Helical" evidence="5">
    <location>
        <begin position="378"/>
        <end position="396"/>
    </location>
</feature>
<accession>A0A345T4D8</accession>
<keyword evidence="2 5" id="KW-0812">Transmembrane</keyword>
<evidence type="ECO:0000259" key="6">
    <source>
        <dbReference type="PROSITE" id="PS50850"/>
    </source>
</evidence>
<feature type="transmembrane region" description="Helical" evidence="5">
    <location>
        <begin position="290"/>
        <end position="312"/>
    </location>
</feature>
<evidence type="ECO:0000256" key="4">
    <source>
        <dbReference type="ARBA" id="ARBA00023136"/>
    </source>
</evidence>
<dbReference type="PROSITE" id="PS50850">
    <property type="entry name" value="MFS"/>
    <property type="match status" value="1"/>
</dbReference>
<dbReference type="InterPro" id="IPR051788">
    <property type="entry name" value="MFS_Transporter"/>
</dbReference>
<feature type="transmembrane region" description="Helical" evidence="5">
    <location>
        <begin position="318"/>
        <end position="339"/>
    </location>
</feature>
<feature type="transmembrane region" description="Helical" evidence="5">
    <location>
        <begin position="83"/>
        <end position="101"/>
    </location>
</feature>
<dbReference type="Pfam" id="PF07690">
    <property type="entry name" value="MFS_1"/>
    <property type="match status" value="1"/>
</dbReference>
<dbReference type="InterPro" id="IPR011701">
    <property type="entry name" value="MFS"/>
</dbReference>
<keyword evidence="8" id="KW-1185">Reference proteome</keyword>
<dbReference type="Proteomes" id="UP000249340">
    <property type="component" value="Chromosome"/>
</dbReference>
<dbReference type="RefSeq" id="WP_111490772.1">
    <property type="nucleotide sequence ID" value="NZ_CP031264.1"/>
</dbReference>
<feature type="transmembrane region" description="Helical" evidence="5">
    <location>
        <begin position="351"/>
        <end position="372"/>
    </location>
</feature>
<proteinExistence type="predicted"/>
<feature type="transmembrane region" description="Helical" evidence="5">
    <location>
        <begin position="170"/>
        <end position="192"/>
    </location>
</feature>
<dbReference type="PANTHER" id="PTHR23514">
    <property type="entry name" value="BYPASS OF STOP CODON PROTEIN 6"/>
    <property type="match status" value="1"/>
</dbReference>
<feature type="transmembrane region" description="Helical" evidence="5">
    <location>
        <begin position="107"/>
        <end position="130"/>
    </location>
</feature>
<feature type="transmembrane region" description="Helical" evidence="5">
    <location>
        <begin position="261"/>
        <end position="278"/>
    </location>
</feature>
<feature type="transmembrane region" description="Helical" evidence="5">
    <location>
        <begin position="53"/>
        <end position="71"/>
    </location>
</feature>
<sequence>MSRTDRPAPPTAALRRARLATFAFFGLNGFVLGMWIVHIPVIEERTGVSHSTLGALLLVLGGAALASMQVAGPLSDRLGHRTVVTGAGILISAAVIAPGLATGPWALAAALVALGLGNGGLDVAMNAHAVEVERGYGRPVMSAFHAVFSVGSVAAAAVGAPLLAHQVAPGATLTVVAVVGVLAACLAGRGLLAELPPQQDAAGAPADAADTGAGTGRRPLGRALWLLGALTFALMLCEGVAYDWSTLHLRDVLDASVGTAALAYGAFSVAMTGGRFAADRVSALLGPVRVVRYGAAVAAVGLATAAASPWIAGALAGWTLFGIGLSGCVPQFFTAAGNLDPNASGAAIAKVGGLGYLGLLAGPAVIGALTHWMPLNAAFVLPVVLCVVGAASARVLRPAAARSQAAVAVESSAEA</sequence>